<sequence>MPGRSGKKISLKDIAREVGVSVALVSYVLNNRFENRINKDVAEKIRATAQRLHYQPNQIAKSLKTNKTFTIGLIVADISNPFSSSLARIIEDEGAKYGYTVIFGSSDEDLVKFENLTNAFINRQVDGLILLPPSGSEPVLIRLKEMRFPFVIADRYFPKLEAHCVNVDNLKAAYDAVSLFIEHHKKAIGLINYKTDLAHLNDRTKGYQQALKDAGISINKNWIRKVDISNDAPEIEKAVAALLTPPSVNAILFASNRIAVHALKYLEQQQINIPGDIELIGFDENEVFDFTKPQLSFIRQPMQHLGQTATELLMDVIAQTQKEQLIFIAAELVKRGSTND</sequence>
<protein>
    <submittedName>
        <fullName evidence="5">LacI family DNA-binding transcriptional regulator</fullName>
    </submittedName>
</protein>
<dbReference type="Proteomes" id="UP001325680">
    <property type="component" value="Chromosome"/>
</dbReference>
<keyword evidence="3" id="KW-0804">Transcription</keyword>
<dbReference type="SUPFAM" id="SSF47413">
    <property type="entry name" value="lambda repressor-like DNA-binding domains"/>
    <property type="match status" value="1"/>
</dbReference>
<evidence type="ECO:0000256" key="2">
    <source>
        <dbReference type="ARBA" id="ARBA00023125"/>
    </source>
</evidence>
<keyword evidence="1" id="KW-0805">Transcription regulation</keyword>
<feature type="domain" description="HTH lacI-type" evidence="4">
    <location>
        <begin position="9"/>
        <end position="65"/>
    </location>
</feature>
<dbReference type="CDD" id="cd01392">
    <property type="entry name" value="HTH_LacI"/>
    <property type="match status" value="1"/>
</dbReference>
<organism evidence="5 6">
    <name type="scientific">Niabella yanshanensis</name>
    <dbReference type="NCBI Taxonomy" id="577386"/>
    <lineage>
        <taxon>Bacteria</taxon>
        <taxon>Pseudomonadati</taxon>
        <taxon>Bacteroidota</taxon>
        <taxon>Chitinophagia</taxon>
        <taxon>Chitinophagales</taxon>
        <taxon>Chitinophagaceae</taxon>
        <taxon>Niabella</taxon>
    </lineage>
</organism>
<name>A0ABZ0WBL3_9BACT</name>
<dbReference type="Pfam" id="PF13377">
    <property type="entry name" value="Peripla_BP_3"/>
    <property type="match status" value="1"/>
</dbReference>
<dbReference type="Gene3D" id="3.40.50.2300">
    <property type="match status" value="2"/>
</dbReference>
<dbReference type="PANTHER" id="PTHR30146:SF109">
    <property type="entry name" value="HTH-TYPE TRANSCRIPTIONAL REGULATOR GALS"/>
    <property type="match status" value="1"/>
</dbReference>
<dbReference type="PROSITE" id="PS50932">
    <property type="entry name" value="HTH_LACI_2"/>
    <property type="match status" value="1"/>
</dbReference>
<dbReference type="PANTHER" id="PTHR30146">
    <property type="entry name" value="LACI-RELATED TRANSCRIPTIONAL REPRESSOR"/>
    <property type="match status" value="1"/>
</dbReference>
<dbReference type="RefSeq" id="WP_162817775.1">
    <property type="nucleotide sequence ID" value="NZ_CP139960.1"/>
</dbReference>
<dbReference type="GO" id="GO:0003677">
    <property type="term" value="F:DNA binding"/>
    <property type="evidence" value="ECO:0007669"/>
    <property type="project" value="UniProtKB-KW"/>
</dbReference>
<proteinExistence type="predicted"/>
<reference evidence="5 6" key="1">
    <citation type="submission" date="2023-12" db="EMBL/GenBank/DDBJ databases">
        <title>Genome sequencing and assembly of bacterial species from a model synthetic community.</title>
        <authorList>
            <person name="Hogle S.L."/>
        </authorList>
    </citation>
    <scope>NUCLEOTIDE SEQUENCE [LARGE SCALE GENOMIC DNA]</scope>
    <source>
        <strain evidence="5 6">HAMBI_3031</strain>
    </source>
</reference>
<dbReference type="InterPro" id="IPR010982">
    <property type="entry name" value="Lambda_DNA-bd_dom_sf"/>
</dbReference>
<gene>
    <name evidence="5" type="ORF">U0035_10595</name>
</gene>
<dbReference type="Gene3D" id="1.10.260.40">
    <property type="entry name" value="lambda repressor-like DNA-binding domains"/>
    <property type="match status" value="1"/>
</dbReference>
<dbReference type="EMBL" id="CP139960">
    <property type="protein sequence ID" value="WQD40596.1"/>
    <property type="molecule type" value="Genomic_DNA"/>
</dbReference>
<dbReference type="SMART" id="SM00354">
    <property type="entry name" value="HTH_LACI"/>
    <property type="match status" value="1"/>
</dbReference>
<evidence type="ECO:0000256" key="1">
    <source>
        <dbReference type="ARBA" id="ARBA00023015"/>
    </source>
</evidence>
<evidence type="ECO:0000256" key="3">
    <source>
        <dbReference type="ARBA" id="ARBA00023163"/>
    </source>
</evidence>
<accession>A0ABZ0WBL3</accession>
<evidence type="ECO:0000313" key="6">
    <source>
        <dbReference type="Proteomes" id="UP001325680"/>
    </source>
</evidence>
<dbReference type="InterPro" id="IPR028082">
    <property type="entry name" value="Peripla_BP_I"/>
</dbReference>
<evidence type="ECO:0000313" key="5">
    <source>
        <dbReference type="EMBL" id="WQD40596.1"/>
    </source>
</evidence>
<dbReference type="Pfam" id="PF00356">
    <property type="entry name" value="LacI"/>
    <property type="match status" value="1"/>
</dbReference>
<dbReference type="SUPFAM" id="SSF53822">
    <property type="entry name" value="Periplasmic binding protein-like I"/>
    <property type="match status" value="1"/>
</dbReference>
<dbReference type="InterPro" id="IPR046335">
    <property type="entry name" value="LacI/GalR-like_sensor"/>
</dbReference>
<keyword evidence="2 5" id="KW-0238">DNA-binding</keyword>
<evidence type="ECO:0000259" key="4">
    <source>
        <dbReference type="PROSITE" id="PS50932"/>
    </source>
</evidence>
<keyword evidence="6" id="KW-1185">Reference proteome</keyword>
<dbReference type="InterPro" id="IPR000843">
    <property type="entry name" value="HTH_LacI"/>
</dbReference>